<dbReference type="InterPro" id="IPR019956">
    <property type="entry name" value="Ubiquitin_dom"/>
</dbReference>
<dbReference type="OMA" id="DFIHAYL"/>
<dbReference type="PANTHER" id="PTHR46555">
    <property type="entry name" value="UBIQUITIN-LIKE PROTEIN 4A"/>
    <property type="match status" value="1"/>
</dbReference>
<accession>A0A163KG26</accession>
<dbReference type="Proteomes" id="UP000078561">
    <property type="component" value="Unassembled WGS sequence"/>
</dbReference>
<dbReference type="Gene3D" id="3.10.20.90">
    <property type="entry name" value="Phosphatidylinositol 3-kinase Catalytic Subunit, Chain A, domain 1"/>
    <property type="match status" value="1"/>
</dbReference>
<dbReference type="InParanoid" id="A0A163KG26"/>
<evidence type="ECO:0000313" key="6">
    <source>
        <dbReference type="Proteomes" id="UP000078561"/>
    </source>
</evidence>
<dbReference type="STRING" id="4829.A0A163KG26"/>
<dbReference type="InterPro" id="IPR000626">
    <property type="entry name" value="Ubiquitin-like_dom"/>
</dbReference>
<evidence type="ECO:0000313" key="5">
    <source>
        <dbReference type="EMBL" id="SAM08045.1"/>
    </source>
</evidence>
<evidence type="ECO:0000256" key="1">
    <source>
        <dbReference type="ARBA" id="ARBA00004514"/>
    </source>
</evidence>
<dbReference type="EMBL" id="LT554871">
    <property type="protein sequence ID" value="SAM08045.1"/>
    <property type="molecule type" value="Genomic_DNA"/>
</dbReference>
<dbReference type="InterPro" id="IPR047154">
    <property type="entry name" value="UBL4A-like"/>
</dbReference>
<evidence type="ECO:0000256" key="3">
    <source>
        <dbReference type="SAM" id="MobiDB-lite"/>
    </source>
</evidence>
<evidence type="ECO:0000256" key="2">
    <source>
        <dbReference type="ARBA" id="ARBA00022490"/>
    </source>
</evidence>
<name>A0A163KG26_ABSGL</name>
<dbReference type="GO" id="GO:0006620">
    <property type="term" value="P:post-translational protein targeting to endoplasmic reticulum membrane"/>
    <property type="evidence" value="ECO:0007669"/>
    <property type="project" value="InterPro"/>
</dbReference>
<feature type="region of interest" description="Disordered" evidence="3">
    <location>
        <begin position="144"/>
        <end position="172"/>
    </location>
</feature>
<dbReference type="AlphaFoldDB" id="A0A163KG26"/>
<keyword evidence="2" id="KW-0963">Cytoplasm</keyword>
<dbReference type="PROSITE" id="PS50053">
    <property type="entry name" value="UBIQUITIN_2"/>
    <property type="match status" value="1"/>
</dbReference>
<dbReference type="InterPro" id="IPR029071">
    <property type="entry name" value="Ubiquitin-like_domsf"/>
</dbReference>
<dbReference type="GO" id="GO:0051087">
    <property type="term" value="F:protein-folding chaperone binding"/>
    <property type="evidence" value="ECO:0007669"/>
    <property type="project" value="TreeGrafter"/>
</dbReference>
<dbReference type="GO" id="GO:0071816">
    <property type="term" value="P:tail-anchored membrane protein insertion into ER membrane"/>
    <property type="evidence" value="ECO:0007669"/>
    <property type="project" value="TreeGrafter"/>
</dbReference>
<dbReference type="PRINTS" id="PR00348">
    <property type="entry name" value="UBIQUITIN"/>
</dbReference>
<protein>
    <recommendedName>
        <fullName evidence="4">Ubiquitin-like domain-containing protein</fullName>
    </recommendedName>
</protein>
<feature type="compositionally biased region" description="Polar residues" evidence="3">
    <location>
        <begin position="155"/>
        <end position="172"/>
    </location>
</feature>
<dbReference type="SMART" id="SM00213">
    <property type="entry name" value="UBQ"/>
    <property type="match status" value="1"/>
</dbReference>
<keyword evidence="6" id="KW-1185">Reference proteome</keyword>
<evidence type="ECO:0000259" key="4">
    <source>
        <dbReference type="PROSITE" id="PS50053"/>
    </source>
</evidence>
<dbReference type="OrthoDB" id="428577at2759"/>
<dbReference type="GO" id="GO:0071818">
    <property type="term" value="C:BAT3 complex"/>
    <property type="evidence" value="ECO:0007669"/>
    <property type="project" value="TreeGrafter"/>
</dbReference>
<organism evidence="5">
    <name type="scientific">Absidia glauca</name>
    <name type="common">Pin mould</name>
    <dbReference type="NCBI Taxonomy" id="4829"/>
    <lineage>
        <taxon>Eukaryota</taxon>
        <taxon>Fungi</taxon>
        <taxon>Fungi incertae sedis</taxon>
        <taxon>Mucoromycota</taxon>
        <taxon>Mucoromycotina</taxon>
        <taxon>Mucoromycetes</taxon>
        <taxon>Mucorales</taxon>
        <taxon>Cunninghamellaceae</taxon>
        <taxon>Absidia</taxon>
    </lineage>
</organism>
<gene>
    <name evidence="5" type="primary">ABSGL_13703.1 scaffold 14267</name>
</gene>
<feature type="region of interest" description="Disordered" evidence="3">
    <location>
        <begin position="36"/>
        <end position="67"/>
    </location>
</feature>
<dbReference type="Pfam" id="PF00240">
    <property type="entry name" value="ubiquitin"/>
    <property type="match status" value="1"/>
</dbReference>
<dbReference type="SUPFAM" id="SSF54236">
    <property type="entry name" value="Ubiquitin-like"/>
    <property type="match status" value="1"/>
</dbReference>
<proteinExistence type="predicted"/>
<comment type="subcellular location">
    <subcellularLocation>
        <location evidence="1">Cytoplasm</location>
        <location evidence="1">Cytosol</location>
    </subcellularLocation>
</comment>
<reference evidence="5" key="1">
    <citation type="submission" date="2016-04" db="EMBL/GenBank/DDBJ databases">
        <authorList>
            <person name="Evans L.H."/>
            <person name="Alamgir A."/>
            <person name="Owens N."/>
            <person name="Weber N.D."/>
            <person name="Virtaneva K."/>
            <person name="Barbian K."/>
            <person name="Babar A."/>
            <person name="Rosenke K."/>
        </authorList>
    </citation>
    <scope>NUCLEOTIDE SEQUENCE [LARGE SCALE GENOMIC DNA]</scope>
    <source>
        <strain evidence="5">CBS 101.48</strain>
    </source>
</reference>
<feature type="domain" description="Ubiquitin-like" evidence="4">
    <location>
        <begin position="70"/>
        <end position="147"/>
    </location>
</feature>
<dbReference type="PANTHER" id="PTHR46555:SF1">
    <property type="entry name" value="UBIQUITIN-LIKE PROTEIN 4A"/>
    <property type="match status" value="1"/>
</dbReference>
<sequence length="213" mass="23718">MSTITNEKDFIDNYLKEISTRSVRYGQDYLARSLPSPLRIKRQPVNKQHSETTQQTSTTPAQGKGTDDSFELVIKTLKPSSQFSITRLTLDDTILSLKQRIYQQRTIPVKQQRLLLKGKVLNDEKTLRDYQMAKDTTLHLMISKPTGSPAAPSSPLETTATTSTAADQELSSEAQTALKGDSFWKAIEQTLDGQLGAGDAKLVLDTWKKALSE</sequence>